<evidence type="ECO:0000313" key="2">
    <source>
        <dbReference type="Proteomes" id="UP001055940"/>
    </source>
</evidence>
<accession>A0ABY5DB79</accession>
<dbReference type="Pfam" id="PF13365">
    <property type="entry name" value="Trypsin_2"/>
    <property type="match status" value="1"/>
</dbReference>
<dbReference type="EMBL" id="CP099837">
    <property type="protein sequence ID" value="USY20589.1"/>
    <property type="molecule type" value="Genomic_DNA"/>
</dbReference>
<dbReference type="RefSeq" id="WP_254419644.1">
    <property type="nucleotide sequence ID" value="NZ_BAAAJB010000017.1"/>
</dbReference>
<gene>
    <name evidence="1" type="ORF">NE857_02750</name>
</gene>
<keyword evidence="1" id="KW-0378">Hydrolase</keyword>
<reference evidence="1" key="1">
    <citation type="submission" date="2022-06" db="EMBL/GenBank/DDBJ databases">
        <authorList>
            <person name="Ping M."/>
        </authorList>
    </citation>
    <scope>NUCLEOTIDE SEQUENCE</scope>
    <source>
        <strain evidence="1">JCM11759T</strain>
    </source>
</reference>
<dbReference type="SUPFAM" id="SSF50494">
    <property type="entry name" value="Trypsin-like serine proteases"/>
    <property type="match status" value="1"/>
</dbReference>
<proteinExistence type="predicted"/>
<sequence>MDRYNVSTDWQLRMVDRDGQGLWGAAVVVSPKHAITCAHVVNSAVRADGGSAPGPGSTVHLRRPGQPEVITGTVLEDGWWSEDRAPWDVAVLRLDRDPGVRPVSFNRVGAFRTRGERVSVLGFVNAEHGRWATARLRRRGGPRSEYVQFDTEPGSVVRIEGGFSGGGVIEPHNNELLGIVCAASSEGRVGWMIPTEEIPPVWRPGPGPGPPKVGPARPDLIHRLSLFAAELDTISSPVARRAFHRALDQRLRSRIPSDQPDQLYAEELVLRAHRDFGILQEVLDQLDMREDGGVRMRAVWDAARPLLGEEE</sequence>
<keyword evidence="2" id="KW-1185">Reference proteome</keyword>
<dbReference type="Proteomes" id="UP001055940">
    <property type="component" value="Chromosome"/>
</dbReference>
<evidence type="ECO:0000313" key="1">
    <source>
        <dbReference type="EMBL" id="USY20589.1"/>
    </source>
</evidence>
<organism evidence="1 2">
    <name type="scientific">Nocardiopsis exhalans</name>
    <dbReference type="NCBI Taxonomy" id="163604"/>
    <lineage>
        <taxon>Bacteria</taxon>
        <taxon>Bacillati</taxon>
        <taxon>Actinomycetota</taxon>
        <taxon>Actinomycetes</taxon>
        <taxon>Streptosporangiales</taxon>
        <taxon>Nocardiopsidaceae</taxon>
        <taxon>Nocardiopsis</taxon>
    </lineage>
</organism>
<dbReference type="Gene3D" id="2.40.10.10">
    <property type="entry name" value="Trypsin-like serine proteases"/>
    <property type="match status" value="2"/>
</dbReference>
<dbReference type="InterPro" id="IPR043504">
    <property type="entry name" value="Peptidase_S1_PA_chymotrypsin"/>
</dbReference>
<dbReference type="InterPro" id="IPR009003">
    <property type="entry name" value="Peptidase_S1_PA"/>
</dbReference>
<dbReference type="GO" id="GO:0008233">
    <property type="term" value="F:peptidase activity"/>
    <property type="evidence" value="ECO:0007669"/>
    <property type="project" value="UniProtKB-KW"/>
</dbReference>
<name>A0ABY5DB79_9ACTN</name>
<protein>
    <submittedName>
        <fullName evidence="1">Serine protease</fullName>
    </submittedName>
</protein>
<keyword evidence="1" id="KW-0645">Protease</keyword>
<dbReference type="GO" id="GO:0006508">
    <property type="term" value="P:proteolysis"/>
    <property type="evidence" value="ECO:0007669"/>
    <property type="project" value="UniProtKB-KW"/>
</dbReference>